<name>A0A2P6TVY8_CHLSO</name>
<dbReference type="InterPro" id="IPR036291">
    <property type="entry name" value="NAD(P)-bd_dom_sf"/>
</dbReference>
<gene>
    <name evidence="6" type="ORF">C2E21_2761</name>
</gene>
<dbReference type="PANTHER" id="PTHR42760">
    <property type="entry name" value="SHORT-CHAIN DEHYDROGENASES/REDUCTASES FAMILY MEMBER"/>
    <property type="match status" value="1"/>
</dbReference>
<dbReference type="InterPro" id="IPR020904">
    <property type="entry name" value="Sc_DH/Rdtase_CS"/>
</dbReference>
<dbReference type="PANTHER" id="PTHR42760:SF133">
    <property type="entry name" value="3-OXOACYL-[ACYL-CARRIER-PROTEIN] REDUCTASE"/>
    <property type="match status" value="1"/>
</dbReference>
<dbReference type="GO" id="GO:0006633">
    <property type="term" value="P:fatty acid biosynthetic process"/>
    <property type="evidence" value="ECO:0007669"/>
    <property type="project" value="TreeGrafter"/>
</dbReference>
<dbReference type="SUPFAM" id="SSF52058">
    <property type="entry name" value="L domain-like"/>
    <property type="match status" value="1"/>
</dbReference>
<feature type="transmembrane region" description="Helical" evidence="5">
    <location>
        <begin position="300"/>
        <end position="323"/>
    </location>
</feature>
<dbReference type="OrthoDB" id="1393670at2759"/>
<dbReference type="STRING" id="3076.A0A2P6TVY8"/>
<evidence type="ECO:0000313" key="6">
    <source>
        <dbReference type="EMBL" id="PRW58222.1"/>
    </source>
</evidence>
<dbReference type="InterPro" id="IPR032675">
    <property type="entry name" value="LRR_dom_sf"/>
</dbReference>
<dbReference type="Proteomes" id="UP000239899">
    <property type="component" value="Unassembled WGS sequence"/>
</dbReference>
<protein>
    <submittedName>
        <fullName evidence="6">3-oxoacyl-ACP reductase</fullName>
    </submittedName>
</protein>
<evidence type="ECO:0000256" key="5">
    <source>
        <dbReference type="SAM" id="Phobius"/>
    </source>
</evidence>
<evidence type="ECO:0000256" key="3">
    <source>
        <dbReference type="ARBA" id="ARBA00023002"/>
    </source>
</evidence>
<dbReference type="EMBL" id="LHPG02000005">
    <property type="protein sequence ID" value="PRW58222.1"/>
    <property type="molecule type" value="Genomic_DNA"/>
</dbReference>
<evidence type="ECO:0000313" key="7">
    <source>
        <dbReference type="Proteomes" id="UP000239899"/>
    </source>
</evidence>
<dbReference type="AlphaFoldDB" id="A0A2P6TVY8"/>
<evidence type="ECO:0000256" key="2">
    <source>
        <dbReference type="ARBA" id="ARBA00006484"/>
    </source>
</evidence>
<dbReference type="PROSITE" id="PS00061">
    <property type="entry name" value="ADH_SHORT"/>
    <property type="match status" value="1"/>
</dbReference>
<dbReference type="GO" id="GO:0048038">
    <property type="term" value="F:quinone binding"/>
    <property type="evidence" value="ECO:0007669"/>
    <property type="project" value="TreeGrafter"/>
</dbReference>
<evidence type="ECO:0000256" key="4">
    <source>
        <dbReference type="SAM" id="MobiDB-lite"/>
    </source>
</evidence>
<feature type="transmembrane region" description="Helical" evidence="5">
    <location>
        <begin position="34"/>
        <end position="53"/>
    </location>
</feature>
<proteinExistence type="inferred from homology"/>
<organism evidence="6 7">
    <name type="scientific">Chlorella sorokiniana</name>
    <name type="common">Freshwater green alga</name>
    <dbReference type="NCBI Taxonomy" id="3076"/>
    <lineage>
        <taxon>Eukaryota</taxon>
        <taxon>Viridiplantae</taxon>
        <taxon>Chlorophyta</taxon>
        <taxon>core chlorophytes</taxon>
        <taxon>Trebouxiophyceae</taxon>
        <taxon>Chlorellales</taxon>
        <taxon>Chlorellaceae</taxon>
        <taxon>Chlorella clade</taxon>
        <taxon>Chlorella</taxon>
    </lineage>
</organism>
<dbReference type="PRINTS" id="PR00080">
    <property type="entry name" value="SDRFAMILY"/>
</dbReference>
<reference evidence="6 7" key="1">
    <citation type="journal article" date="2018" name="Plant J.">
        <title>Genome sequences of Chlorella sorokiniana UTEX 1602 and Micractinium conductrix SAG 241.80: implications to maltose excretion by a green alga.</title>
        <authorList>
            <person name="Arriola M.B."/>
            <person name="Velmurugan N."/>
            <person name="Zhang Y."/>
            <person name="Plunkett M.H."/>
            <person name="Hondzo H."/>
            <person name="Barney B.M."/>
        </authorList>
    </citation>
    <scope>NUCLEOTIDE SEQUENCE [LARGE SCALE GENOMIC DNA]</scope>
    <source>
        <strain evidence="7">UTEX 1602</strain>
    </source>
</reference>
<sequence>MLPIAPGLAAAATDLAAAAALRWSVAGRLGQSQQHAAAMATVLLCGTTAAALAGAASPLASLQNLLLLGAAAAALTPGGAALSAVLLAAGAADWWPGAVLLAVPVSMLAAQRAQHSCSMPSSGCTAQRSLLKQLAAYWALLTATLATFHQLARLLPPPAGAQLSALLGFGRWQPTVQPLQQSSEPADTLAWVGARAGQQQLYQHGGPLLPAAALQPGLGLHWYLLAQAFPQFRPFFQYVLAVLPAATMLPLALRFPARPDLLLAAGALLRCILHPQPRLAMAALWAALLPLGRQHLGRGAVAWFGLGLAAALMLMAGVMQLWLGSGGGNANFVYGMNLLWGGLQPLRAQPHAMSTQAAAERLARLAAHLETKAEASSSTASGLQQQPTATAAAAAGTSGSLPARSFHQRCFNFEPGRLLLDQVAIVTGAGAGIGKATAILFAQQGAKVVCSDMDAANSQATADFIRNSCGSAISVPGDVTDPELPPKLVAAAVDSFGGLHILVNCAGFTWDGMLHKMPGKQWQTMLDVHCTAPFRLIQAAAPHMRDAAKAEIAASGRPRPRCILNVSSVSGVHGSIGQANYATAKAGVVGLTKAVAKEWGPFGVRCNCLTYGYINTRLVQGKEKGASIEVDGEKVALGIPQADGAAAYMKQQIALARIGTAEEAAGAMLMLASPYASYISGQSIEVTGGGWLAPPRRRAPLAPSFPAPGGMARDATFSDLPDSLLARILVALVSPEPGEESHEAEPLLSSIGQLTGLTWLDFLTPGLTPPKIQLTQLTQLRHLRLYGGKLQPPGLAAFPRLSSYDLEHVGFGGDSALRCAMSRGGMLWLNGTGTQPALKTCRRPLQPAVLNALLPQGCSALLPLTRLELSCCELPIEVAACSQLSSLVALRLCECHSWDPLPPGDNADGSDSDSDDESIVLEAQLALSSTTLTSLLRQAPGLAALSIEDSLDAECATLQSTELPPGLTSFSLRGNDLSGVFEGPYPPALVDLDLGCNEFTRLPPQVLECTGLTRLALDGNDDLALTSAEARRLLSRLPQLVRLELGAESLLTPRVRQTLLEGRPDLQLSFTWGETESEGTTSGSSSEEEEDEL</sequence>
<keyword evidence="7" id="KW-1185">Reference proteome</keyword>
<feature type="region of interest" description="Disordered" evidence="4">
    <location>
        <begin position="1067"/>
        <end position="1093"/>
    </location>
</feature>
<accession>A0A2P6TVY8</accession>
<comment type="subcellular location">
    <subcellularLocation>
        <location evidence="1">Cytoplasm</location>
        <location evidence="1">Cytoskeleton</location>
        <location evidence="1">Cilium axoneme</location>
    </subcellularLocation>
</comment>
<evidence type="ECO:0000256" key="1">
    <source>
        <dbReference type="ARBA" id="ARBA00004430"/>
    </source>
</evidence>
<dbReference type="Pfam" id="PF13561">
    <property type="entry name" value="adh_short_C2"/>
    <property type="match status" value="1"/>
</dbReference>
<keyword evidence="5" id="KW-1133">Transmembrane helix</keyword>
<keyword evidence="5" id="KW-0812">Transmembrane</keyword>
<dbReference type="FunFam" id="3.40.50.720:FF:000084">
    <property type="entry name" value="Short-chain dehydrogenase reductase"/>
    <property type="match status" value="1"/>
</dbReference>
<dbReference type="Pfam" id="PF06728">
    <property type="entry name" value="PIG-U"/>
    <property type="match status" value="1"/>
</dbReference>
<dbReference type="PRINTS" id="PR00081">
    <property type="entry name" value="GDHRDH"/>
</dbReference>
<dbReference type="GO" id="GO:0005930">
    <property type="term" value="C:axoneme"/>
    <property type="evidence" value="ECO:0007669"/>
    <property type="project" value="UniProtKB-SubCell"/>
</dbReference>
<comment type="caution">
    <text evidence="6">The sequence shown here is derived from an EMBL/GenBank/DDBJ whole genome shotgun (WGS) entry which is preliminary data.</text>
</comment>
<dbReference type="Gene3D" id="3.40.50.720">
    <property type="entry name" value="NAD(P)-binding Rossmann-like Domain"/>
    <property type="match status" value="1"/>
</dbReference>
<dbReference type="Gene3D" id="3.80.10.10">
    <property type="entry name" value="Ribonuclease Inhibitor"/>
    <property type="match status" value="2"/>
</dbReference>
<comment type="similarity">
    <text evidence="2">Belongs to the short-chain dehydrogenases/reductases (SDR) family.</text>
</comment>
<feature type="transmembrane region" description="Helical" evidence="5">
    <location>
        <begin position="65"/>
        <end position="88"/>
    </location>
</feature>
<keyword evidence="5" id="KW-0472">Membrane</keyword>
<keyword evidence="3" id="KW-0560">Oxidoreductase</keyword>
<dbReference type="GO" id="GO:0016616">
    <property type="term" value="F:oxidoreductase activity, acting on the CH-OH group of donors, NAD or NADP as acceptor"/>
    <property type="evidence" value="ECO:0007669"/>
    <property type="project" value="TreeGrafter"/>
</dbReference>
<dbReference type="InterPro" id="IPR002347">
    <property type="entry name" value="SDR_fam"/>
</dbReference>
<dbReference type="SUPFAM" id="SSF51735">
    <property type="entry name" value="NAD(P)-binding Rossmann-fold domains"/>
    <property type="match status" value="1"/>
</dbReference>